<feature type="non-terminal residue" evidence="1">
    <location>
        <position position="1"/>
    </location>
</feature>
<gene>
    <name evidence="1" type="ORF">RPERSI_LOCUS5561</name>
</gene>
<evidence type="ECO:0000313" key="2">
    <source>
        <dbReference type="Proteomes" id="UP000789920"/>
    </source>
</evidence>
<comment type="caution">
    <text evidence="1">The sequence shown here is derived from an EMBL/GenBank/DDBJ whole genome shotgun (WGS) entry which is preliminary data.</text>
</comment>
<sequence>IKKLNLVMGMVSMSSLRQGIVVICLRRLASLRDKGISIEKDKSMEEENTDGNLG</sequence>
<keyword evidence="2" id="KW-1185">Reference proteome</keyword>
<name>A0ACA9MLX4_9GLOM</name>
<evidence type="ECO:0000313" key="1">
    <source>
        <dbReference type="EMBL" id="CAG8591639.1"/>
    </source>
</evidence>
<protein>
    <submittedName>
        <fullName evidence="1">27576_t:CDS:1</fullName>
    </submittedName>
</protein>
<proteinExistence type="predicted"/>
<accession>A0ACA9MLX4</accession>
<organism evidence="1 2">
    <name type="scientific">Racocetra persica</name>
    <dbReference type="NCBI Taxonomy" id="160502"/>
    <lineage>
        <taxon>Eukaryota</taxon>
        <taxon>Fungi</taxon>
        <taxon>Fungi incertae sedis</taxon>
        <taxon>Mucoromycota</taxon>
        <taxon>Glomeromycotina</taxon>
        <taxon>Glomeromycetes</taxon>
        <taxon>Diversisporales</taxon>
        <taxon>Gigasporaceae</taxon>
        <taxon>Racocetra</taxon>
    </lineage>
</organism>
<reference evidence="1" key="1">
    <citation type="submission" date="2021-06" db="EMBL/GenBank/DDBJ databases">
        <authorList>
            <person name="Kallberg Y."/>
            <person name="Tangrot J."/>
            <person name="Rosling A."/>
        </authorList>
    </citation>
    <scope>NUCLEOTIDE SEQUENCE</scope>
    <source>
        <strain evidence="1">MA461A</strain>
    </source>
</reference>
<dbReference type="EMBL" id="CAJVQC010008356">
    <property type="protein sequence ID" value="CAG8591639.1"/>
    <property type="molecule type" value="Genomic_DNA"/>
</dbReference>
<dbReference type="Proteomes" id="UP000789920">
    <property type="component" value="Unassembled WGS sequence"/>
</dbReference>